<gene>
    <name evidence="10" type="ORF">SAMN05421643_10733</name>
</gene>
<feature type="transmembrane region" description="Helical" evidence="8">
    <location>
        <begin position="429"/>
        <end position="448"/>
    </location>
</feature>
<feature type="transmembrane region" description="Helical" evidence="8">
    <location>
        <begin position="356"/>
        <end position="378"/>
    </location>
</feature>
<dbReference type="GO" id="GO:0006865">
    <property type="term" value="P:amino acid transport"/>
    <property type="evidence" value="ECO:0007669"/>
    <property type="project" value="UniProtKB-KW"/>
</dbReference>
<feature type="transmembrane region" description="Helical" evidence="8">
    <location>
        <begin position="149"/>
        <end position="170"/>
    </location>
</feature>
<evidence type="ECO:0000256" key="8">
    <source>
        <dbReference type="SAM" id="Phobius"/>
    </source>
</evidence>
<feature type="transmembrane region" description="Helical" evidence="8">
    <location>
        <begin position="121"/>
        <end position="143"/>
    </location>
</feature>
<dbReference type="Proteomes" id="UP000199035">
    <property type="component" value="Unassembled WGS sequence"/>
</dbReference>
<keyword evidence="11" id="KW-1185">Reference proteome</keyword>
<keyword evidence="5" id="KW-0029">Amino-acid transport</keyword>
<dbReference type="GO" id="GO:0005886">
    <property type="term" value="C:plasma membrane"/>
    <property type="evidence" value="ECO:0007669"/>
    <property type="project" value="UniProtKB-SubCell"/>
</dbReference>
<dbReference type="Gene3D" id="1.20.1740.10">
    <property type="entry name" value="Amino acid/polyamine transporter I"/>
    <property type="match status" value="1"/>
</dbReference>
<sequence>MMNGNKNNRSNEALEGDLLGGHHYESVEEEKLERSLTNRHIQMIAIGGAIGTGLFMGSGKTLAVSGTSIILTYLIIGFFFFFVMRAMGELLLSNTNYKSFADFATAYLGPWAGFFLGWSYWLSWIVTAIADVIVIGGYAQFWYPDLPAWIPAFSSIVILTLLNFVAVKLFGEVEFWFALIKILAIILLLMVGIYLVTVGFVSPDGVKASLAHVVDRQSMFPYGVSGFLAGFQIAVFAFVGIELVGTTAAETKDPHTALPRAINSIPLRILLFYVGALVCIIAVTSWAHISPDKSPFVEMFTLIGLPAAASIVNFVVATSAMSSANSGVFATSRMLYGLAVEKDAPKSFGRLSKSKVPVISLLFSMLCVVIGTSILFVVPNVMTAFIIISAFTSILCIFTFAMIILSYLAYRKKAPELHQQSAYKMPGGVFMAWITLAFLIFVVAILALDHDTMISLAFSPLWFIGLFIAYRYKSKKYVQRSWILTHGKRIEPEEFHENN</sequence>
<name>A0A1H3IS26_9GAMM</name>
<feature type="transmembrane region" description="Helical" evidence="8">
    <location>
        <begin position="62"/>
        <end position="83"/>
    </location>
</feature>
<evidence type="ECO:0000259" key="9">
    <source>
        <dbReference type="Pfam" id="PF00324"/>
    </source>
</evidence>
<keyword evidence="7 8" id="KW-0472">Membrane</keyword>
<evidence type="ECO:0000256" key="1">
    <source>
        <dbReference type="ARBA" id="ARBA00004651"/>
    </source>
</evidence>
<feature type="transmembrane region" description="Helical" evidence="8">
    <location>
        <begin position="384"/>
        <end position="408"/>
    </location>
</feature>
<feature type="transmembrane region" description="Helical" evidence="8">
    <location>
        <begin position="454"/>
        <end position="472"/>
    </location>
</feature>
<evidence type="ECO:0000313" key="11">
    <source>
        <dbReference type="Proteomes" id="UP000199035"/>
    </source>
</evidence>
<feature type="transmembrane region" description="Helical" evidence="8">
    <location>
        <begin position="265"/>
        <end position="287"/>
    </location>
</feature>
<dbReference type="Pfam" id="PF00324">
    <property type="entry name" value="AA_permease"/>
    <property type="match status" value="1"/>
</dbReference>
<keyword evidence="2" id="KW-0813">Transport</keyword>
<organism evidence="10 11">
    <name type="scientific">Acinetobacter kyonggiensis</name>
    <dbReference type="NCBI Taxonomy" id="595670"/>
    <lineage>
        <taxon>Bacteria</taxon>
        <taxon>Pseudomonadati</taxon>
        <taxon>Pseudomonadota</taxon>
        <taxon>Gammaproteobacteria</taxon>
        <taxon>Moraxellales</taxon>
        <taxon>Moraxellaceae</taxon>
        <taxon>Acinetobacter</taxon>
    </lineage>
</organism>
<evidence type="ECO:0000256" key="3">
    <source>
        <dbReference type="ARBA" id="ARBA00022475"/>
    </source>
</evidence>
<feature type="domain" description="Amino acid permease/ SLC12A" evidence="9">
    <location>
        <begin position="40"/>
        <end position="480"/>
    </location>
</feature>
<accession>A0A1H3IS26</accession>
<evidence type="ECO:0000313" key="10">
    <source>
        <dbReference type="EMBL" id="SDY29948.1"/>
    </source>
</evidence>
<proteinExistence type="predicted"/>
<dbReference type="PANTHER" id="PTHR43495:SF2">
    <property type="entry name" value="D-SERINE_D-ALANINE_GLYCINE TRANSPORTER"/>
    <property type="match status" value="1"/>
</dbReference>
<comment type="subcellular location">
    <subcellularLocation>
        <location evidence="1">Cell membrane</location>
        <topology evidence="1">Multi-pass membrane protein</topology>
    </subcellularLocation>
</comment>
<evidence type="ECO:0000256" key="7">
    <source>
        <dbReference type="ARBA" id="ARBA00023136"/>
    </source>
</evidence>
<evidence type="ECO:0000256" key="4">
    <source>
        <dbReference type="ARBA" id="ARBA00022692"/>
    </source>
</evidence>
<dbReference type="FunFam" id="1.20.1740.10:FF:000001">
    <property type="entry name" value="Amino acid permease"/>
    <property type="match status" value="1"/>
</dbReference>
<dbReference type="InterPro" id="IPR004841">
    <property type="entry name" value="AA-permease/SLC12A_dom"/>
</dbReference>
<feature type="transmembrane region" description="Helical" evidence="8">
    <location>
        <begin position="299"/>
        <end position="324"/>
    </location>
</feature>
<feature type="transmembrane region" description="Helical" evidence="8">
    <location>
        <begin position="222"/>
        <end position="244"/>
    </location>
</feature>
<dbReference type="EMBL" id="FNPK01000007">
    <property type="protein sequence ID" value="SDY29948.1"/>
    <property type="molecule type" value="Genomic_DNA"/>
</dbReference>
<dbReference type="PIRSF" id="PIRSF006060">
    <property type="entry name" value="AA_transporter"/>
    <property type="match status" value="1"/>
</dbReference>
<evidence type="ECO:0000256" key="5">
    <source>
        <dbReference type="ARBA" id="ARBA00022970"/>
    </source>
</evidence>
<dbReference type="PANTHER" id="PTHR43495">
    <property type="entry name" value="GABA PERMEASE"/>
    <property type="match status" value="1"/>
</dbReference>
<dbReference type="AlphaFoldDB" id="A0A1H3IS26"/>
<reference evidence="11" key="1">
    <citation type="submission" date="2016-10" db="EMBL/GenBank/DDBJ databases">
        <authorList>
            <person name="Varghese N."/>
            <person name="Submissions S."/>
        </authorList>
    </citation>
    <scope>NUCLEOTIDE SEQUENCE [LARGE SCALE GENOMIC DNA]</scope>
    <source>
        <strain evidence="11">ANC 5109</strain>
    </source>
</reference>
<evidence type="ECO:0000256" key="6">
    <source>
        <dbReference type="ARBA" id="ARBA00022989"/>
    </source>
</evidence>
<dbReference type="GO" id="GO:0055085">
    <property type="term" value="P:transmembrane transport"/>
    <property type="evidence" value="ECO:0007669"/>
    <property type="project" value="InterPro"/>
</dbReference>
<keyword evidence="4 8" id="KW-0812">Transmembrane</keyword>
<protein>
    <submittedName>
        <fullName evidence="10">D-serine/D-alanine/glycine transporter</fullName>
    </submittedName>
</protein>
<feature type="transmembrane region" description="Helical" evidence="8">
    <location>
        <begin position="182"/>
        <end position="202"/>
    </location>
</feature>
<evidence type="ECO:0000256" key="2">
    <source>
        <dbReference type="ARBA" id="ARBA00022448"/>
    </source>
</evidence>
<keyword evidence="6 8" id="KW-1133">Transmembrane helix</keyword>
<keyword evidence="3" id="KW-1003">Cell membrane</keyword>
<dbReference type="RefSeq" id="WP_092689265.1">
    <property type="nucleotide sequence ID" value="NZ_FNPK01000007.1"/>
</dbReference>